<feature type="transmembrane region" description="Helical" evidence="1">
    <location>
        <begin position="109"/>
        <end position="131"/>
    </location>
</feature>
<feature type="transmembrane region" description="Helical" evidence="1">
    <location>
        <begin position="152"/>
        <end position="175"/>
    </location>
</feature>
<keyword evidence="1" id="KW-0812">Transmembrane</keyword>
<evidence type="ECO:0000256" key="1">
    <source>
        <dbReference type="SAM" id="Phobius"/>
    </source>
</evidence>
<feature type="transmembrane region" description="Helical" evidence="1">
    <location>
        <begin position="195"/>
        <end position="212"/>
    </location>
</feature>
<proteinExistence type="predicted"/>
<organism evidence="2">
    <name type="scientific">Salmonella enterica</name>
    <name type="common">Salmonella choleraesuis</name>
    <dbReference type="NCBI Taxonomy" id="28901"/>
    <lineage>
        <taxon>Bacteria</taxon>
        <taxon>Pseudomonadati</taxon>
        <taxon>Pseudomonadota</taxon>
        <taxon>Gammaproteobacteria</taxon>
        <taxon>Enterobacterales</taxon>
        <taxon>Enterobacteriaceae</taxon>
        <taxon>Salmonella</taxon>
    </lineage>
</organism>
<accession>U3GLR8</accession>
<feature type="transmembrane region" description="Helical" evidence="1">
    <location>
        <begin position="359"/>
        <end position="378"/>
    </location>
</feature>
<dbReference type="AlphaFoldDB" id="U3GLR8"/>
<feature type="transmembrane region" description="Helical" evidence="1">
    <location>
        <begin position="69"/>
        <end position="89"/>
    </location>
</feature>
<reference evidence="2" key="1">
    <citation type="journal article" date="2013" name="FEMS Microbiol. Rev.">
        <title>Structural diversity in Salmonella O antigens and its genetic basis.</title>
        <authorList>
            <person name="Liu B."/>
            <person name="Knirel Y.A."/>
            <person name="Feng L."/>
            <person name="Perepelov A.V."/>
            <person name="Senchenkova S.N."/>
            <person name="Reeves P.R."/>
            <person name="Wang L."/>
        </authorList>
    </citation>
    <scope>NUCLEOTIDE SEQUENCE</scope>
    <source>
        <strain evidence="2">G1466</strain>
    </source>
</reference>
<feature type="transmembrane region" description="Helical" evidence="1">
    <location>
        <begin position="422"/>
        <end position="439"/>
    </location>
</feature>
<feature type="transmembrane region" description="Helical" evidence="1">
    <location>
        <begin position="37"/>
        <end position="57"/>
    </location>
</feature>
<sequence length="447" mass="51980">MQILKAKESNKQSVLFICMLVFFYLLTFVLFLLDEGLFSFLFFIEALLVLLCCLFVVFSEKKNGFLNPLSFFIISTFFFIIVRPIFYSLSIAENVNEVITAGYSIDKNYLFYSLFVVNICSALTILSCLLLRPLCKSITVNIYDLYFYNGNVSRLFMLSGVIFTGVFLIKSYSKFILLGDVSVFEVDKYGLHDDLYWFTFAKYSYIVSLLFAKRKDFIFYSLLIFLASIGYIMVGLRGYTISYAFLLLFFLDLRYKLKFRYLLVFAILVAIVSSLILNYRIGIEVNRGFWEMIFNPLLQQGASFETVYGVLKYHSSVLNCISYYDYFFSIKDIGSCIDSARGIYFAEGGSFATSFYSELIYFGWFIGGIALLLFSFSLSFIQSCYDCIVKNKRISENYTYKLILFLLLPNLIYFARSSLFDFSIKLVFVLFFIILLWFMKKTLVNVK</sequence>
<evidence type="ECO:0000313" key="2">
    <source>
        <dbReference type="EMBL" id="AFW04802.1"/>
    </source>
</evidence>
<dbReference type="EMBL" id="JX975339">
    <property type="protein sequence ID" value="AFW04802.1"/>
    <property type="molecule type" value="Genomic_DNA"/>
</dbReference>
<gene>
    <name evidence="2" type="primary">wzy</name>
</gene>
<keyword evidence="1" id="KW-0472">Membrane</keyword>
<feature type="transmembrane region" description="Helical" evidence="1">
    <location>
        <begin position="217"/>
        <end position="234"/>
    </location>
</feature>
<keyword evidence="1" id="KW-1133">Transmembrane helix</keyword>
<feature type="transmembrane region" description="Helical" evidence="1">
    <location>
        <begin position="262"/>
        <end position="281"/>
    </location>
</feature>
<name>U3GLR8_SALER</name>
<feature type="transmembrane region" description="Helical" evidence="1">
    <location>
        <begin position="398"/>
        <end position="416"/>
    </location>
</feature>
<feature type="transmembrane region" description="Helical" evidence="1">
    <location>
        <begin position="12"/>
        <end position="31"/>
    </location>
</feature>
<dbReference type="RefSeq" id="WP_315984951.1">
    <property type="nucleotide sequence ID" value="NZ_CAAKOB010000079.1"/>
</dbReference>
<protein>
    <submittedName>
        <fullName evidence="2">O-antigen polymerase</fullName>
    </submittedName>
</protein>